<dbReference type="AlphaFoldDB" id="A0AAW1V0G0"/>
<gene>
    <name evidence="2" type="ORF">WA026_015741</name>
</gene>
<evidence type="ECO:0000313" key="3">
    <source>
        <dbReference type="Proteomes" id="UP001431783"/>
    </source>
</evidence>
<feature type="non-terminal residue" evidence="2">
    <location>
        <position position="1"/>
    </location>
</feature>
<sequence length="122" mass="13593">NLFLALKDNLLLESSQSSSVGSTNSIKQVGIAKTPKKGNKQTVNNIQYKNKPTDYSLTYQYQVAPTSNQGKGEVDGDYFIEELRNKNSDKDEIWKTVKNNKSRGKVNINSRPAPIKGNKDNS</sequence>
<name>A0AAW1V0G0_9CUCU</name>
<dbReference type="Proteomes" id="UP001431783">
    <property type="component" value="Unassembled WGS sequence"/>
</dbReference>
<keyword evidence="3" id="KW-1185">Reference proteome</keyword>
<protein>
    <submittedName>
        <fullName evidence="2">Uncharacterized protein</fullName>
    </submittedName>
</protein>
<accession>A0AAW1V0G0</accession>
<proteinExistence type="predicted"/>
<evidence type="ECO:0000313" key="2">
    <source>
        <dbReference type="EMBL" id="KAK9886222.1"/>
    </source>
</evidence>
<dbReference type="EMBL" id="JARQZJ010000099">
    <property type="protein sequence ID" value="KAK9886222.1"/>
    <property type="molecule type" value="Genomic_DNA"/>
</dbReference>
<feature type="compositionally biased region" description="Low complexity" evidence="1">
    <location>
        <begin position="15"/>
        <end position="25"/>
    </location>
</feature>
<organism evidence="2 3">
    <name type="scientific">Henosepilachna vigintioctopunctata</name>
    <dbReference type="NCBI Taxonomy" id="420089"/>
    <lineage>
        <taxon>Eukaryota</taxon>
        <taxon>Metazoa</taxon>
        <taxon>Ecdysozoa</taxon>
        <taxon>Arthropoda</taxon>
        <taxon>Hexapoda</taxon>
        <taxon>Insecta</taxon>
        <taxon>Pterygota</taxon>
        <taxon>Neoptera</taxon>
        <taxon>Endopterygota</taxon>
        <taxon>Coleoptera</taxon>
        <taxon>Polyphaga</taxon>
        <taxon>Cucujiformia</taxon>
        <taxon>Coccinelloidea</taxon>
        <taxon>Coccinellidae</taxon>
        <taxon>Epilachninae</taxon>
        <taxon>Epilachnini</taxon>
        <taxon>Henosepilachna</taxon>
    </lineage>
</organism>
<feature type="region of interest" description="Disordered" evidence="1">
    <location>
        <begin position="15"/>
        <end position="42"/>
    </location>
</feature>
<evidence type="ECO:0000256" key="1">
    <source>
        <dbReference type="SAM" id="MobiDB-lite"/>
    </source>
</evidence>
<feature type="region of interest" description="Disordered" evidence="1">
    <location>
        <begin position="102"/>
        <end position="122"/>
    </location>
</feature>
<comment type="caution">
    <text evidence="2">The sequence shown here is derived from an EMBL/GenBank/DDBJ whole genome shotgun (WGS) entry which is preliminary data.</text>
</comment>
<reference evidence="2 3" key="1">
    <citation type="submission" date="2023-03" db="EMBL/GenBank/DDBJ databases">
        <title>Genome insight into feeding habits of ladybird beetles.</title>
        <authorList>
            <person name="Li H.-S."/>
            <person name="Huang Y.-H."/>
            <person name="Pang H."/>
        </authorList>
    </citation>
    <scope>NUCLEOTIDE SEQUENCE [LARGE SCALE GENOMIC DNA]</scope>
    <source>
        <strain evidence="2">SYSU_2023b</strain>
        <tissue evidence="2">Whole body</tissue>
    </source>
</reference>